<protein>
    <recommendedName>
        <fullName evidence="2">VPS9 domain-containing protein</fullName>
    </recommendedName>
</protein>
<dbReference type="InterPro" id="IPR003123">
    <property type="entry name" value="VPS9"/>
</dbReference>
<sequence>MTDCDYGHVLEFEVVKEHHRMGWLSQTRILRITESAVENCKPGTEIRTSGPSLLKATKRLPFTSISRVAVNGSNKFCIRVVNDHIYFYTAQNALEIAHEIQKRVTAEKIVADIVKGSTEDTSMLMKSFCKGDLQLPEYSGDNPRKRGMTRIQTSRPPTSPSPSPSTNVPSMSGSELKLMNAAKEQVYLGTLSLRLELFKAFRGGYFSDASNSAKKLLAAYQDEDVAFVSVNALRSDIDTLKESLVDEILSSRSLKKFDGLEEEMKEDDEFVSRVADDILQEDIIKPMNEFLWQSLLLQSDLVGLQHQYDRNSAIIAQRQVTEFGITDSLVSIHFGLVTRSMQAIGQPLTTPTKQMDHLVHVAKSIVLTIEANSKLEIEKKRRDSVIAKASHSQTPPSSPNLAPEKHNLNATLSADDVLPLYIYLLSKAGVPNVVFVREWVSKLSDPSECSERSYYLTVFLSAVEYILNGNPDAVSLAKSPDAAKAPPQRRPLDSACSSVSIDLDDENSNIEVCSSSSGIEV</sequence>
<dbReference type="PROSITE" id="PS51205">
    <property type="entry name" value="VPS9"/>
    <property type="match status" value="1"/>
</dbReference>
<dbReference type="OrthoDB" id="243773at2759"/>
<dbReference type="Gene3D" id="1.20.1050.80">
    <property type="entry name" value="VPS9 domain"/>
    <property type="match status" value="1"/>
</dbReference>
<dbReference type="Pfam" id="PF02204">
    <property type="entry name" value="VPS9"/>
    <property type="match status" value="1"/>
</dbReference>
<feature type="region of interest" description="Disordered" evidence="1">
    <location>
        <begin position="135"/>
        <end position="172"/>
    </location>
</feature>
<accession>A0A0S4IIF6</accession>
<name>A0A0S4IIF6_BODSA</name>
<evidence type="ECO:0000259" key="2">
    <source>
        <dbReference type="PROSITE" id="PS51205"/>
    </source>
</evidence>
<feature type="region of interest" description="Disordered" evidence="1">
    <location>
        <begin position="385"/>
        <end position="405"/>
    </location>
</feature>
<keyword evidence="4" id="KW-1185">Reference proteome</keyword>
<dbReference type="Proteomes" id="UP000051952">
    <property type="component" value="Unassembled WGS sequence"/>
</dbReference>
<evidence type="ECO:0000313" key="4">
    <source>
        <dbReference type="Proteomes" id="UP000051952"/>
    </source>
</evidence>
<evidence type="ECO:0000313" key="3">
    <source>
        <dbReference type="EMBL" id="CUE71642.1"/>
    </source>
</evidence>
<dbReference type="AlphaFoldDB" id="A0A0S4IIF6"/>
<gene>
    <name evidence="3" type="ORF">BSAL_53520</name>
</gene>
<proteinExistence type="predicted"/>
<dbReference type="InterPro" id="IPR037191">
    <property type="entry name" value="VPS9_dom_sf"/>
</dbReference>
<evidence type="ECO:0000256" key="1">
    <source>
        <dbReference type="SAM" id="MobiDB-lite"/>
    </source>
</evidence>
<dbReference type="EMBL" id="CYKH01000110">
    <property type="protein sequence ID" value="CUE71642.1"/>
    <property type="molecule type" value="Genomic_DNA"/>
</dbReference>
<feature type="domain" description="VPS9" evidence="2">
    <location>
        <begin position="308"/>
        <end position="475"/>
    </location>
</feature>
<dbReference type="SUPFAM" id="SSF109993">
    <property type="entry name" value="VPS9 domain"/>
    <property type="match status" value="1"/>
</dbReference>
<dbReference type="VEuPathDB" id="TriTrypDB:BSAL_53520"/>
<reference evidence="4" key="1">
    <citation type="submission" date="2015-09" db="EMBL/GenBank/DDBJ databases">
        <authorList>
            <consortium name="Pathogen Informatics"/>
        </authorList>
    </citation>
    <scope>NUCLEOTIDE SEQUENCE [LARGE SCALE GENOMIC DNA]</scope>
    <source>
        <strain evidence="4">Lake Konstanz</strain>
    </source>
</reference>
<organism evidence="3 4">
    <name type="scientific">Bodo saltans</name>
    <name type="common">Flagellated protozoan</name>
    <dbReference type="NCBI Taxonomy" id="75058"/>
    <lineage>
        <taxon>Eukaryota</taxon>
        <taxon>Discoba</taxon>
        <taxon>Euglenozoa</taxon>
        <taxon>Kinetoplastea</taxon>
        <taxon>Metakinetoplastina</taxon>
        <taxon>Eubodonida</taxon>
        <taxon>Bodonidae</taxon>
        <taxon>Bodo</taxon>
    </lineage>
</organism>